<proteinExistence type="predicted"/>
<keyword evidence="1 2" id="KW-0597">Phosphoprotein</keyword>
<dbReference type="EMBL" id="CP047423">
    <property type="protein sequence ID" value="QPD03994.1"/>
    <property type="molecule type" value="Genomic_DNA"/>
</dbReference>
<dbReference type="PANTHER" id="PTHR44591:SF3">
    <property type="entry name" value="RESPONSE REGULATORY DOMAIN-CONTAINING PROTEIN"/>
    <property type="match status" value="1"/>
</dbReference>
<dbReference type="CDD" id="cd00156">
    <property type="entry name" value="REC"/>
    <property type="match status" value="1"/>
</dbReference>
<dbReference type="Gene3D" id="3.40.50.2300">
    <property type="match status" value="1"/>
</dbReference>
<gene>
    <name evidence="5" type="ORF">Nkreftii_001768</name>
</gene>
<dbReference type="SMART" id="SM00448">
    <property type="entry name" value="REC"/>
    <property type="match status" value="1"/>
</dbReference>
<feature type="domain" description="Response regulatory" evidence="4">
    <location>
        <begin position="3"/>
        <end position="119"/>
    </location>
</feature>
<feature type="modified residue" description="4-aspartylphosphate" evidence="2">
    <location>
        <position position="52"/>
    </location>
</feature>
<protein>
    <recommendedName>
        <fullName evidence="4">Response regulatory domain-containing protein</fullName>
    </recommendedName>
</protein>
<dbReference type="Pfam" id="PF00072">
    <property type="entry name" value="Response_reg"/>
    <property type="match status" value="1"/>
</dbReference>
<sequence>MPKILIADDSIAVRKVAERLLTEAGLGVTLAANGEEALAYLAKERPDLVVSDVIMPDKSGYEVCAFVRGNPALATTPVLLISGIVNDEVTKQAESCRADGVLKKPFQGTSLKDRVLELMAKRQETLAEPPVATQPASEHMPGSVKQALSISIHQQDNMDQNASKLKEMEGQLQTERARSEELTKQLSEAMSQLVRAKESEAQLATAYQRVSDLEAQVTKLEPQALRISELEAALTEEQDQVRTLKEDALRFQKTAGRIAELESTLNAERAAAEQLVQQLADSEKISAQAQDAEGRLLNEQKQVAELQERIKTLETELMSEQCKHTEMVERLQEAEKIATKVQELEGLLVAERERNGVLSRQIVETEQAAENATKRFEEMARKLGEIAGLASQLGNGKGQS</sequence>
<dbReference type="PROSITE" id="PS50110">
    <property type="entry name" value="RESPONSE_REGULATORY"/>
    <property type="match status" value="1"/>
</dbReference>
<dbReference type="PANTHER" id="PTHR44591">
    <property type="entry name" value="STRESS RESPONSE REGULATOR PROTEIN 1"/>
    <property type="match status" value="1"/>
</dbReference>
<dbReference type="SUPFAM" id="SSF52172">
    <property type="entry name" value="CheY-like"/>
    <property type="match status" value="1"/>
</dbReference>
<evidence type="ECO:0000256" key="1">
    <source>
        <dbReference type="ARBA" id="ARBA00022553"/>
    </source>
</evidence>
<dbReference type="InterPro" id="IPR050595">
    <property type="entry name" value="Bact_response_regulator"/>
</dbReference>
<evidence type="ECO:0000256" key="2">
    <source>
        <dbReference type="PROSITE-ProRule" id="PRU00169"/>
    </source>
</evidence>
<evidence type="ECO:0000256" key="3">
    <source>
        <dbReference type="SAM" id="Coils"/>
    </source>
</evidence>
<dbReference type="Proteomes" id="UP000593737">
    <property type="component" value="Chromosome"/>
</dbReference>
<name>A0A7S8FDB6_9BACT</name>
<keyword evidence="3" id="KW-0175">Coiled coil</keyword>
<evidence type="ECO:0000313" key="5">
    <source>
        <dbReference type="EMBL" id="QPD03994.1"/>
    </source>
</evidence>
<evidence type="ECO:0000259" key="4">
    <source>
        <dbReference type="PROSITE" id="PS50110"/>
    </source>
</evidence>
<dbReference type="InterPro" id="IPR001789">
    <property type="entry name" value="Sig_transdc_resp-reg_receiver"/>
</dbReference>
<reference evidence="5 6" key="1">
    <citation type="journal article" date="2020" name="ISME J.">
        <title>Enrichment and physiological characterization of a novel comammox Nitrospira indicates ammonium inhibition of complete nitrification.</title>
        <authorList>
            <person name="Sakoula D."/>
            <person name="Koch H."/>
            <person name="Frank J."/>
            <person name="Jetten M.S.M."/>
            <person name="van Kessel M.A.H.J."/>
            <person name="Lucker S."/>
        </authorList>
    </citation>
    <scope>NUCLEOTIDE SEQUENCE [LARGE SCALE GENOMIC DNA]</scope>
    <source>
        <strain evidence="5">Comreactor17</strain>
    </source>
</reference>
<accession>A0A7S8FDB6</accession>
<dbReference type="AlphaFoldDB" id="A0A7S8FDB6"/>
<feature type="coiled-coil region" evidence="3">
    <location>
        <begin position="158"/>
        <end position="323"/>
    </location>
</feature>
<evidence type="ECO:0000313" key="6">
    <source>
        <dbReference type="Proteomes" id="UP000593737"/>
    </source>
</evidence>
<dbReference type="KEGG" id="nkf:Nkreftii_001768"/>
<organism evidence="5 6">
    <name type="scientific">Candidatus Nitrospira kreftii</name>
    <dbReference type="NCBI Taxonomy" id="2652173"/>
    <lineage>
        <taxon>Bacteria</taxon>
        <taxon>Pseudomonadati</taxon>
        <taxon>Nitrospirota</taxon>
        <taxon>Nitrospiria</taxon>
        <taxon>Nitrospirales</taxon>
        <taxon>Nitrospiraceae</taxon>
        <taxon>Nitrospira</taxon>
    </lineage>
</organism>
<dbReference type="InterPro" id="IPR011006">
    <property type="entry name" value="CheY-like_superfamily"/>
</dbReference>
<dbReference type="GO" id="GO:0000160">
    <property type="term" value="P:phosphorelay signal transduction system"/>
    <property type="evidence" value="ECO:0007669"/>
    <property type="project" value="InterPro"/>
</dbReference>